<keyword evidence="8" id="KW-0915">Sodium</keyword>
<sequence length="198" mass="21857">MANTAHLFRRQSSRDLIQQATVRSLDELELRELRSRLVRAENGSQNVVYGATNQAFISDDDPPMGRILDIGPSAAGAPGKTTRQLTVQASIQQQEAAIVERPEDERESWDSKWTFLLATIGYAVGLGNVWRFPYLAQKNGGGAFLVPYFVMLLLQGLPIFYLELAIGQRLRKGAIGVWHEVSAYLGGIGISSAFVSYI</sequence>
<keyword evidence="8" id="KW-0479">Metal-binding</keyword>
<organism evidence="11 12">
    <name type="scientific">Anopheles maculatus</name>
    <dbReference type="NCBI Taxonomy" id="74869"/>
    <lineage>
        <taxon>Eukaryota</taxon>
        <taxon>Metazoa</taxon>
        <taxon>Ecdysozoa</taxon>
        <taxon>Arthropoda</taxon>
        <taxon>Hexapoda</taxon>
        <taxon>Insecta</taxon>
        <taxon>Pterygota</taxon>
        <taxon>Neoptera</taxon>
        <taxon>Endopterygota</taxon>
        <taxon>Diptera</taxon>
        <taxon>Nematocera</taxon>
        <taxon>Culicoidea</taxon>
        <taxon>Culicidae</taxon>
        <taxon>Anophelinae</taxon>
        <taxon>Anopheles</taxon>
        <taxon>Anopheles maculatus group</taxon>
    </lineage>
</organism>
<dbReference type="PROSITE" id="PS00610">
    <property type="entry name" value="NA_NEUROTRAN_SYMP_1"/>
    <property type="match status" value="1"/>
</dbReference>
<dbReference type="InterPro" id="IPR037272">
    <property type="entry name" value="SNS_sf"/>
</dbReference>
<dbReference type="GO" id="GO:0035725">
    <property type="term" value="P:sodium ion transmembrane transport"/>
    <property type="evidence" value="ECO:0007669"/>
    <property type="project" value="TreeGrafter"/>
</dbReference>
<evidence type="ECO:0000256" key="3">
    <source>
        <dbReference type="ARBA" id="ARBA00022448"/>
    </source>
</evidence>
<reference evidence="12" key="1">
    <citation type="submission" date="2013-09" db="EMBL/GenBank/DDBJ databases">
        <title>The Genome Sequence of Anopheles maculatus species B.</title>
        <authorList>
            <consortium name="The Broad Institute Genomics Platform"/>
            <person name="Neafsey D.E."/>
            <person name="Besansky N."/>
            <person name="Howell P."/>
            <person name="Walton C."/>
            <person name="Young S.K."/>
            <person name="Zeng Q."/>
            <person name="Gargeya S."/>
            <person name="Fitzgerald M."/>
            <person name="Haas B."/>
            <person name="Abouelleil A."/>
            <person name="Allen A.W."/>
            <person name="Alvarado L."/>
            <person name="Arachchi H.M."/>
            <person name="Berlin A.M."/>
            <person name="Chapman S.B."/>
            <person name="Gainer-Dewar J."/>
            <person name="Goldberg J."/>
            <person name="Griggs A."/>
            <person name="Gujja S."/>
            <person name="Hansen M."/>
            <person name="Howarth C."/>
            <person name="Imamovic A."/>
            <person name="Ireland A."/>
            <person name="Larimer J."/>
            <person name="McCowan C."/>
            <person name="Murphy C."/>
            <person name="Pearson M."/>
            <person name="Poon T.W."/>
            <person name="Priest M."/>
            <person name="Roberts A."/>
            <person name="Saif S."/>
            <person name="Shea T."/>
            <person name="Sisk P."/>
            <person name="Sykes S."/>
            <person name="Wortman J."/>
            <person name="Nusbaum C."/>
            <person name="Birren B."/>
        </authorList>
    </citation>
    <scope>NUCLEOTIDE SEQUENCE [LARGE SCALE GENOMIC DNA]</scope>
    <source>
        <strain evidence="12">maculatus3</strain>
    </source>
</reference>
<evidence type="ECO:0000313" key="11">
    <source>
        <dbReference type="EnsemblMetazoa" id="AMAM010884-PA"/>
    </source>
</evidence>
<name>A0A182SPL0_9DIPT</name>
<evidence type="ECO:0000256" key="10">
    <source>
        <dbReference type="SAM" id="Phobius"/>
    </source>
</evidence>
<dbReference type="AlphaFoldDB" id="A0A182SPL0"/>
<keyword evidence="12" id="KW-1185">Reference proteome</keyword>
<evidence type="ECO:0000256" key="7">
    <source>
        <dbReference type="ARBA" id="ARBA00023136"/>
    </source>
</evidence>
<dbReference type="SUPFAM" id="SSF161070">
    <property type="entry name" value="SNF-like"/>
    <property type="match status" value="1"/>
</dbReference>
<evidence type="ECO:0000256" key="1">
    <source>
        <dbReference type="ARBA" id="ARBA00004141"/>
    </source>
</evidence>
<evidence type="ECO:0000256" key="5">
    <source>
        <dbReference type="ARBA" id="ARBA00022847"/>
    </source>
</evidence>
<keyword evidence="5 9" id="KW-0769">Symport</keyword>
<dbReference type="PANTHER" id="PTHR11616">
    <property type="entry name" value="SODIUM/CHLORIDE DEPENDENT TRANSPORTER"/>
    <property type="match status" value="1"/>
</dbReference>
<evidence type="ECO:0000256" key="6">
    <source>
        <dbReference type="ARBA" id="ARBA00022989"/>
    </source>
</evidence>
<feature type="binding site" evidence="8">
    <location>
        <position position="123"/>
    </location>
    <ligand>
        <name>Na(+)</name>
        <dbReference type="ChEBI" id="CHEBI:29101"/>
        <label>1</label>
    </ligand>
</feature>
<comment type="similarity">
    <text evidence="2 9">Belongs to the sodium:neurotransmitter symporter (SNF) (TC 2.A.22) family.</text>
</comment>
<proteinExistence type="inferred from homology"/>
<accession>A0A182SPL0</accession>
<dbReference type="GO" id="GO:0005886">
    <property type="term" value="C:plasma membrane"/>
    <property type="evidence" value="ECO:0007669"/>
    <property type="project" value="TreeGrafter"/>
</dbReference>
<evidence type="ECO:0000313" key="12">
    <source>
        <dbReference type="Proteomes" id="UP000075901"/>
    </source>
</evidence>
<dbReference type="VEuPathDB" id="VectorBase:AMAM010884"/>
<dbReference type="GO" id="GO:0046872">
    <property type="term" value="F:metal ion binding"/>
    <property type="evidence" value="ECO:0007669"/>
    <property type="project" value="UniProtKB-KW"/>
</dbReference>
<feature type="binding site" evidence="8">
    <location>
        <position position="128"/>
    </location>
    <ligand>
        <name>Na(+)</name>
        <dbReference type="ChEBI" id="CHEBI:29101"/>
        <label>1</label>
    </ligand>
</feature>
<dbReference type="PRINTS" id="PR00176">
    <property type="entry name" value="NANEUSMPORT"/>
</dbReference>
<dbReference type="GO" id="GO:0015293">
    <property type="term" value="F:symporter activity"/>
    <property type="evidence" value="ECO:0007669"/>
    <property type="project" value="UniProtKB-KW"/>
</dbReference>
<evidence type="ECO:0000256" key="2">
    <source>
        <dbReference type="ARBA" id="ARBA00006459"/>
    </source>
</evidence>
<feature type="transmembrane region" description="Helical" evidence="10">
    <location>
        <begin position="142"/>
        <end position="162"/>
    </location>
</feature>
<keyword evidence="7 10" id="KW-0472">Membrane</keyword>
<dbReference type="PANTHER" id="PTHR11616:SF182">
    <property type="entry name" value="TRANSPORTER"/>
    <property type="match status" value="1"/>
</dbReference>
<feature type="binding site" evidence="8">
    <location>
        <position position="124"/>
    </location>
    <ligand>
        <name>Na(+)</name>
        <dbReference type="ChEBI" id="CHEBI:29101"/>
        <label>1</label>
    </ligand>
</feature>
<feature type="transmembrane region" description="Helical" evidence="10">
    <location>
        <begin position="113"/>
        <end position="130"/>
    </location>
</feature>
<feature type="binding site" evidence="8">
    <location>
        <position position="121"/>
    </location>
    <ligand>
        <name>Na(+)</name>
        <dbReference type="ChEBI" id="CHEBI:29101"/>
        <label>1</label>
    </ligand>
</feature>
<dbReference type="PROSITE" id="PS50267">
    <property type="entry name" value="NA_NEUROTRAN_SYMP_3"/>
    <property type="match status" value="1"/>
</dbReference>
<dbReference type="InterPro" id="IPR000175">
    <property type="entry name" value="Na/ntran_symport"/>
</dbReference>
<dbReference type="Proteomes" id="UP000075901">
    <property type="component" value="Unassembled WGS sequence"/>
</dbReference>
<keyword evidence="3 9" id="KW-0813">Transport</keyword>
<dbReference type="EnsemblMetazoa" id="AMAM010884-RA">
    <property type="protein sequence ID" value="AMAM010884-PA"/>
    <property type="gene ID" value="AMAM010884"/>
</dbReference>
<reference evidence="11" key="2">
    <citation type="submission" date="2020-05" db="UniProtKB">
        <authorList>
            <consortium name="EnsemblMetazoa"/>
        </authorList>
    </citation>
    <scope>IDENTIFICATION</scope>
    <source>
        <strain evidence="11">maculatus3</strain>
    </source>
</reference>
<evidence type="ECO:0000256" key="4">
    <source>
        <dbReference type="ARBA" id="ARBA00022692"/>
    </source>
</evidence>
<evidence type="ECO:0000256" key="8">
    <source>
        <dbReference type="PIRSR" id="PIRSR600175-1"/>
    </source>
</evidence>
<dbReference type="GO" id="GO:0006865">
    <property type="term" value="P:amino acid transport"/>
    <property type="evidence" value="ECO:0007669"/>
    <property type="project" value="TreeGrafter"/>
</dbReference>
<protein>
    <recommendedName>
        <fullName evidence="9">Transporter</fullName>
    </recommendedName>
</protein>
<keyword evidence="4 9" id="KW-0812">Transmembrane</keyword>
<evidence type="ECO:0000256" key="9">
    <source>
        <dbReference type="RuleBase" id="RU003732"/>
    </source>
</evidence>
<keyword evidence="6 10" id="KW-1133">Transmembrane helix</keyword>
<comment type="subcellular location">
    <subcellularLocation>
        <location evidence="1">Membrane</location>
        <topology evidence="1">Multi-pass membrane protein</topology>
    </subcellularLocation>
</comment>
<dbReference type="Pfam" id="PF00209">
    <property type="entry name" value="SNF"/>
    <property type="match status" value="1"/>
</dbReference>